<dbReference type="PRINTS" id="PR00081">
    <property type="entry name" value="GDHRDH"/>
</dbReference>
<dbReference type="FunFam" id="3.40.50.720:FF:000084">
    <property type="entry name" value="Short-chain dehydrogenase reductase"/>
    <property type="match status" value="1"/>
</dbReference>
<dbReference type="PANTHER" id="PTHR43477">
    <property type="entry name" value="DIHYDROANTICAPSIN 7-DEHYDROGENASE"/>
    <property type="match status" value="1"/>
</dbReference>
<dbReference type="Gene3D" id="3.40.50.720">
    <property type="entry name" value="NAD(P)-binding Rossmann-like Domain"/>
    <property type="match status" value="1"/>
</dbReference>
<dbReference type="RefSeq" id="WP_123682816.1">
    <property type="nucleotide sequence ID" value="NZ_RKHY01000001.1"/>
</dbReference>
<dbReference type="InterPro" id="IPR002347">
    <property type="entry name" value="SDR_fam"/>
</dbReference>
<dbReference type="CDD" id="cd05233">
    <property type="entry name" value="SDR_c"/>
    <property type="match status" value="1"/>
</dbReference>
<evidence type="ECO:0000256" key="1">
    <source>
        <dbReference type="ARBA" id="ARBA00006484"/>
    </source>
</evidence>
<dbReference type="PANTHER" id="PTHR43477:SF1">
    <property type="entry name" value="DIHYDROANTICAPSIN 7-DEHYDROGENASE"/>
    <property type="match status" value="1"/>
</dbReference>
<dbReference type="InterPro" id="IPR036291">
    <property type="entry name" value="NAD(P)-bd_dom_sf"/>
</dbReference>
<dbReference type="PRINTS" id="PR00080">
    <property type="entry name" value="SDRFAMILY"/>
</dbReference>
<evidence type="ECO:0000313" key="3">
    <source>
        <dbReference type="EMBL" id="ROS38442.1"/>
    </source>
</evidence>
<proteinExistence type="inferred from homology"/>
<dbReference type="EMBL" id="RKHY01000001">
    <property type="protein sequence ID" value="ROS38442.1"/>
    <property type="molecule type" value="Genomic_DNA"/>
</dbReference>
<organism evidence="3 4">
    <name type="scientific">Amycolatopsis thermoflava</name>
    <dbReference type="NCBI Taxonomy" id="84480"/>
    <lineage>
        <taxon>Bacteria</taxon>
        <taxon>Bacillati</taxon>
        <taxon>Actinomycetota</taxon>
        <taxon>Actinomycetes</taxon>
        <taxon>Pseudonocardiales</taxon>
        <taxon>Pseudonocardiaceae</taxon>
        <taxon>Amycolatopsis</taxon>
        <taxon>Amycolatopsis methanolica group</taxon>
    </lineage>
</organism>
<comment type="similarity">
    <text evidence="1">Belongs to the short-chain dehydrogenases/reductases (SDR) family.</text>
</comment>
<accession>A0A3N2GPA5</accession>
<protein>
    <submittedName>
        <fullName evidence="3">Short-subunit dehydrogenase</fullName>
    </submittedName>
</protein>
<dbReference type="InterPro" id="IPR051122">
    <property type="entry name" value="SDR_DHRS6-like"/>
</dbReference>
<dbReference type="SUPFAM" id="SSF51735">
    <property type="entry name" value="NAD(P)-binding Rossmann-fold domains"/>
    <property type="match status" value="1"/>
</dbReference>
<dbReference type="GeneID" id="301842191"/>
<evidence type="ECO:0000313" key="4">
    <source>
        <dbReference type="Proteomes" id="UP000274843"/>
    </source>
</evidence>
<dbReference type="Pfam" id="PF13561">
    <property type="entry name" value="adh_short_C2"/>
    <property type="match status" value="1"/>
</dbReference>
<keyword evidence="2" id="KW-0560">Oxidoreductase</keyword>
<name>A0A3N2GPA5_9PSEU</name>
<gene>
    <name evidence="3" type="ORF">EDD35_0718</name>
</gene>
<dbReference type="GO" id="GO:0016491">
    <property type="term" value="F:oxidoreductase activity"/>
    <property type="evidence" value="ECO:0007669"/>
    <property type="project" value="UniProtKB-KW"/>
</dbReference>
<reference evidence="3 4" key="1">
    <citation type="submission" date="2018-11" db="EMBL/GenBank/DDBJ databases">
        <title>Sequencing the genomes of 1000 actinobacteria strains.</title>
        <authorList>
            <person name="Klenk H.-P."/>
        </authorList>
    </citation>
    <scope>NUCLEOTIDE SEQUENCE [LARGE SCALE GENOMIC DNA]</scope>
    <source>
        <strain evidence="3 4">DSM 44348</strain>
    </source>
</reference>
<comment type="caution">
    <text evidence="3">The sequence shown here is derived from an EMBL/GenBank/DDBJ whole genome shotgun (WGS) entry which is preliminary data.</text>
</comment>
<keyword evidence="4" id="KW-1185">Reference proteome</keyword>
<evidence type="ECO:0000256" key="2">
    <source>
        <dbReference type="ARBA" id="ARBA00023002"/>
    </source>
</evidence>
<dbReference type="Proteomes" id="UP000274843">
    <property type="component" value="Unassembled WGS sequence"/>
</dbReference>
<dbReference type="AlphaFoldDB" id="A0A3N2GPA5"/>
<sequence>MGKLSGRTALITGGSEGIGFAIAETFAGEGANLVLLARNEEKLANARRELVSRGTTVHTVVADLGVPDVVSSALDGVDAPVDILVNNVGYACFAPLAELPMAEVDLMMRMNVAVPVQLTQRLLPSLAGGGVVLNISSYWAHKMVAGRPSSVYSATRGAINSLTRALANELGSQGIRVNGIAPGSVRTPTFERAFLSAMDGDQRAAYDHYVSQAYPAGRIGEPEDVAAAALYLASPEARWVTGTILTVDGGFTVR</sequence>